<dbReference type="InterPro" id="IPR051532">
    <property type="entry name" value="Ester_Hydrolysis_Enzymes"/>
</dbReference>
<evidence type="ECO:0000259" key="2">
    <source>
        <dbReference type="Pfam" id="PF13472"/>
    </source>
</evidence>
<evidence type="ECO:0000313" key="4">
    <source>
        <dbReference type="Proteomes" id="UP001623041"/>
    </source>
</evidence>
<protein>
    <submittedName>
        <fullName evidence="3">SGNH/GDSL hydrolase family protein</fullName>
    </submittedName>
</protein>
<dbReference type="PANTHER" id="PTHR30383:SF27">
    <property type="entry name" value="SPORE GERMINATION LIPASE LIPC"/>
    <property type="match status" value="1"/>
</dbReference>
<accession>A0ABW8RK52</accession>
<reference evidence="3 4" key="1">
    <citation type="submission" date="2024-11" db="EMBL/GenBank/DDBJ databases">
        <authorList>
            <person name="Lucas J.A."/>
        </authorList>
    </citation>
    <scope>NUCLEOTIDE SEQUENCE [LARGE SCALE GENOMIC DNA]</scope>
    <source>
        <strain evidence="3 4">Z 5.4</strain>
    </source>
</reference>
<dbReference type="RefSeq" id="WP_406581131.1">
    <property type="nucleotide sequence ID" value="NZ_JBJHQH010000009.1"/>
</dbReference>
<gene>
    <name evidence="3" type="ORF">ACJEBI_13805</name>
</gene>
<organism evidence="3 4">
    <name type="scientific">Bacillus salipaludis</name>
    <dbReference type="NCBI Taxonomy" id="2547811"/>
    <lineage>
        <taxon>Bacteria</taxon>
        <taxon>Bacillati</taxon>
        <taxon>Bacillota</taxon>
        <taxon>Bacilli</taxon>
        <taxon>Bacillales</taxon>
        <taxon>Bacillaceae</taxon>
        <taxon>Bacillus</taxon>
    </lineage>
</organism>
<keyword evidence="4" id="KW-1185">Reference proteome</keyword>
<evidence type="ECO:0000313" key="3">
    <source>
        <dbReference type="EMBL" id="MFK9092556.1"/>
    </source>
</evidence>
<name>A0ABW8RK52_9BACI</name>
<feature type="domain" description="SGNH hydrolase-type esterase" evidence="2">
    <location>
        <begin position="101"/>
        <end position="291"/>
    </location>
</feature>
<sequence>MKRKKAKIMIMGLFTVCILLSIFLIDRNQAGLKTVTTVVTDESEQVENSEEVASKGEEKPVEDHSIKQDSHKPFTDKIKEKVREVVDGVVDFFGKDQKMVAIGDSLTEGVGDETKSGGYVGILNHTFEDHNLSIKIENFGKKGNRSDQLLKRLENKEIATAISKADIVLITIGANDIMKVLRSNFTNLTLEPFQVEKVEYIERLTAILNRLKELNPDAHIYLIGFYNPFESQFADIKELDMIIDNWNEAGKLLTEEYENVSFVPTEDLFTNSTMNLLAGDQFHPNTRGYKLIAQRVLEYLKVTEETRVAKTNSDPN</sequence>
<comment type="caution">
    <text evidence="3">The sequence shown here is derived from an EMBL/GenBank/DDBJ whole genome shotgun (WGS) entry which is preliminary data.</text>
</comment>
<dbReference type="Proteomes" id="UP001623041">
    <property type="component" value="Unassembled WGS sequence"/>
</dbReference>
<dbReference type="CDD" id="cd04506">
    <property type="entry name" value="SGNH_hydrolase_YpmR_like"/>
    <property type="match status" value="1"/>
</dbReference>
<keyword evidence="3" id="KW-0378">Hydrolase</keyword>
<evidence type="ECO:0000256" key="1">
    <source>
        <dbReference type="SAM" id="MobiDB-lite"/>
    </source>
</evidence>
<dbReference type="EMBL" id="JBJHQH010000009">
    <property type="protein sequence ID" value="MFK9092556.1"/>
    <property type="molecule type" value="Genomic_DNA"/>
</dbReference>
<feature type="compositionally biased region" description="Basic and acidic residues" evidence="1">
    <location>
        <begin position="52"/>
        <end position="73"/>
    </location>
</feature>
<dbReference type="InterPro" id="IPR013830">
    <property type="entry name" value="SGNH_hydro"/>
</dbReference>
<dbReference type="PANTHER" id="PTHR30383">
    <property type="entry name" value="THIOESTERASE 1/PROTEASE 1/LYSOPHOSPHOLIPASE L1"/>
    <property type="match status" value="1"/>
</dbReference>
<dbReference type="InterPro" id="IPR036514">
    <property type="entry name" value="SGNH_hydro_sf"/>
</dbReference>
<dbReference type="Pfam" id="PF13472">
    <property type="entry name" value="Lipase_GDSL_2"/>
    <property type="match status" value="1"/>
</dbReference>
<proteinExistence type="predicted"/>
<dbReference type="SUPFAM" id="SSF52266">
    <property type="entry name" value="SGNH hydrolase"/>
    <property type="match status" value="1"/>
</dbReference>
<feature type="region of interest" description="Disordered" evidence="1">
    <location>
        <begin position="44"/>
        <end position="73"/>
    </location>
</feature>
<dbReference type="GO" id="GO:0016787">
    <property type="term" value="F:hydrolase activity"/>
    <property type="evidence" value="ECO:0007669"/>
    <property type="project" value="UniProtKB-KW"/>
</dbReference>
<dbReference type="Gene3D" id="3.40.50.1110">
    <property type="entry name" value="SGNH hydrolase"/>
    <property type="match status" value="1"/>
</dbReference>